<dbReference type="AlphaFoldDB" id="A0AAD1C8W8"/>
<reference evidence="3 4" key="1">
    <citation type="journal article" date="2017" name="Infect. Immun.">
        <title>Characterization of the Pathogenicity of Streptococcus intermedius TYG1620 Isolated from a Human Brain Abscess Based on the Complete Genome Sequence with Transcriptome Analysis and Transposon Mutagenesis in a Murine Subcutaneous Abscess Model.</title>
        <authorList>
            <person name="Hasegawa N."/>
            <person name="Sekizuka T."/>
            <person name="Sugi Y."/>
            <person name="Kawakami N."/>
            <person name="Ogasawara Y."/>
            <person name="Kato K."/>
            <person name="Yamashita A."/>
            <person name="Takeuchi F."/>
            <person name="Kuroda M."/>
        </authorList>
    </citation>
    <scope>NUCLEOTIDE SEQUENCE [LARGE SCALE GENOMIC DNA]</scope>
    <source>
        <strain evidence="3 4">TYG1620</strain>
    </source>
</reference>
<name>A0AAD1C8W8_STRIT</name>
<evidence type="ECO:0000256" key="1">
    <source>
        <dbReference type="ARBA" id="ARBA00007637"/>
    </source>
</evidence>
<accession>A0AAD1C8W8</accession>
<evidence type="ECO:0000313" key="4">
    <source>
        <dbReference type="Proteomes" id="UP000217792"/>
    </source>
</evidence>
<evidence type="ECO:0000259" key="2">
    <source>
        <dbReference type="Pfam" id="PF01370"/>
    </source>
</evidence>
<dbReference type="InterPro" id="IPR001509">
    <property type="entry name" value="Epimerase_deHydtase"/>
</dbReference>
<dbReference type="PANTHER" id="PTHR43000">
    <property type="entry name" value="DTDP-D-GLUCOSE 4,6-DEHYDRATASE-RELATED"/>
    <property type="match status" value="1"/>
</dbReference>
<dbReference type="RefSeq" id="WP_096363141.1">
    <property type="nucleotide sequence ID" value="NZ_AP014880.1"/>
</dbReference>
<sequence>MYTLVTGATGFIGKRLVKRLVDEGRRVKCLVRNSSDIAYLSSLGVEFIYGDILEATSYSKELVDVEIVYHLAGNTKPNNFSQLDSYKINTEGTKILLDSLCNYLGNIKKIVIVSSIAATGPSLNGKPLTEESPMLPITSYGESKKMVELLAREYYLEYGLPIVVVRPPMVYGVGDRDWSSFFKMIKLASINDRKLFLPGNHKNKIDFCYVDNLVEALICAEITNRTIGGVYFASDNQSYSIQEIVDAVCLAYGITPPSKYYSTFFCIIIARIFDFISKILHKEMPVGVREVNWMTKDYWVCDISKLKRDTNYTAKISLREGIKKTIESIEASK</sequence>
<dbReference type="Gene3D" id="3.40.50.720">
    <property type="entry name" value="NAD(P)-binding Rossmann-like Domain"/>
    <property type="match status" value="1"/>
</dbReference>
<dbReference type="EMBL" id="AP014880">
    <property type="protein sequence ID" value="BAW17644.1"/>
    <property type="molecule type" value="Genomic_DNA"/>
</dbReference>
<comment type="similarity">
    <text evidence="1">Belongs to the NAD(P)-dependent epimerase/dehydratase family.</text>
</comment>
<dbReference type="Proteomes" id="UP000217792">
    <property type="component" value="Chromosome"/>
</dbReference>
<feature type="domain" description="NAD-dependent epimerase/dehydratase" evidence="2">
    <location>
        <begin position="4"/>
        <end position="220"/>
    </location>
</feature>
<dbReference type="SUPFAM" id="SSF51735">
    <property type="entry name" value="NAD(P)-binding Rossmann-fold domains"/>
    <property type="match status" value="1"/>
</dbReference>
<protein>
    <recommendedName>
        <fullName evidence="2">NAD-dependent epimerase/dehydratase domain-containing protein</fullName>
    </recommendedName>
</protein>
<dbReference type="Pfam" id="PF01370">
    <property type="entry name" value="Epimerase"/>
    <property type="match status" value="1"/>
</dbReference>
<evidence type="ECO:0000313" key="3">
    <source>
        <dbReference type="EMBL" id="BAW17644.1"/>
    </source>
</evidence>
<dbReference type="InterPro" id="IPR036291">
    <property type="entry name" value="NAD(P)-bd_dom_sf"/>
</dbReference>
<gene>
    <name evidence="3" type="ORF">SITYG_16650</name>
</gene>
<organism evidence="3 4">
    <name type="scientific">Streptococcus intermedius</name>
    <dbReference type="NCBI Taxonomy" id="1338"/>
    <lineage>
        <taxon>Bacteria</taxon>
        <taxon>Bacillati</taxon>
        <taxon>Bacillota</taxon>
        <taxon>Bacilli</taxon>
        <taxon>Lactobacillales</taxon>
        <taxon>Streptococcaceae</taxon>
        <taxon>Streptococcus</taxon>
        <taxon>Streptococcus anginosus group</taxon>
    </lineage>
</organism>
<proteinExistence type="inferred from homology"/>